<evidence type="ECO:0000256" key="11">
    <source>
        <dbReference type="SAM" id="MobiDB-lite"/>
    </source>
</evidence>
<feature type="compositionally biased region" description="Basic and acidic residues" evidence="11">
    <location>
        <begin position="1"/>
        <end position="10"/>
    </location>
</feature>
<comment type="subcellular location">
    <subcellularLocation>
        <location evidence="1">Nucleus</location>
    </subcellularLocation>
</comment>
<feature type="region of interest" description="Disordered" evidence="11">
    <location>
        <begin position="349"/>
        <end position="465"/>
    </location>
</feature>
<keyword evidence="7" id="KW-0067">ATP-binding</keyword>
<dbReference type="GO" id="GO:0016787">
    <property type="term" value="F:hydrolase activity"/>
    <property type="evidence" value="ECO:0007669"/>
    <property type="project" value="UniProtKB-KW"/>
</dbReference>
<dbReference type="SMART" id="SM00487">
    <property type="entry name" value="DEXDc"/>
    <property type="match status" value="1"/>
</dbReference>
<keyword evidence="15" id="KW-1185">Reference proteome</keyword>
<sequence>MNMSSPKKENNNALNGSGNDSSVVNDSTLAKSENSINENKPVINERQKYLRINKLFQQFPRLDMDLIREVCQKNDWNLANTQSHLLELLGGNSMGRIQMANLPWDPSNNTSPSKQVITPIAYQKNVISQSNNRLASLLTPNNKTSTSFKPSSIFQKYKNRGINQAEQNESALNRRSISNFTSFNIASKNTTLKTKPKLQRQDSSSTEEEDEATASDVSDQESDISSDDEYVQVEKLSKKDQQRKDFLNFVNESSDADIADLADISILQARKIISMRPFSDLNSFLNSDFPFEDENDQVNNKKKRKAAKTDGERIFGKATKTLQGYTAIESLIKKCNNYGKAISEEIEKWGVKKDGEDSKEGSEDIGMNFLVVGKQDDVEEIKAEELSEGESKEEIEDSNISKSEISKEQEIIESESEEFDIDEEESPSEPENDDDDDDDEFDADIYSEDEEEDDEYDEDDEDMITTKKRKVILGSSPLKSPSKHNNVKTSKPNQLLDLNKEAKSTEFFNVPPKYLNKNISLKDYQLSGINWMYLLYINGLSCILGDEMGLGKSCQVICFLAYLFEKKEVGPHLIVVPSSTLENWLREFEKFCPKLRVFPYYGSQAEREELRYTLEDTSKYDVLVTTYNLAAGAKVDQSFLAKRGFNCVVYDEGHMLKNSMSERFEKLIRIKANFRVLLTGTPLQNNLRELISLLNFIMPSLFYEQKEALINVFKQKATTNTNDGYNPLLAQEALQRAKQLMKPFILRRRKQQVLKHLPAKHIKVVHCEMDDHQRKQYNLKLKEMLDSKNGISKKARTNWIMQLRKLAIHPSLSRNYFNDDIIDQMSTTILKEPYYRADGNKQYIYEDMEVMSDLELNHLCLQHPNTLKIFSMDHDKLLEESGKVKSMLDLLNKIVVKKGEKLLIFSMFTQVLDIIERVLQNHGYQFLRLDGQTSVNERQTLIDEFYNNDKIKVFILSTKAGGFGINLVAANNVIIFDQSFNPHDDSQAMDRAHRVGQTKEVNVYTLIANDTIEEQIYNLAQNKLQLDKQISKEGDDKDIENSSDDAKMKINSLLKGVMGDALKEQTKD</sequence>
<evidence type="ECO:0000256" key="2">
    <source>
        <dbReference type="ARBA" id="ARBA00007025"/>
    </source>
</evidence>
<dbReference type="GO" id="GO:0005694">
    <property type="term" value="C:chromosome"/>
    <property type="evidence" value="ECO:0007669"/>
    <property type="project" value="UniProtKB-ARBA"/>
</dbReference>
<dbReference type="InterPro" id="IPR001650">
    <property type="entry name" value="Helicase_C-like"/>
</dbReference>
<keyword evidence="8" id="KW-0156">Chromatin regulator</keyword>
<dbReference type="SMART" id="SM00490">
    <property type="entry name" value="HELICc"/>
    <property type="match status" value="1"/>
</dbReference>
<dbReference type="EC" id="3.6.4.12" evidence="3"/>
<comment type="caution">
    <text evidence="14">The sequence shown here is derived from an EMBL/GenBank/DDBJ whole genome shotgun (WGS) entry which is preliminary data.</text>
</comment>
<feature type="compositionally biased region" description="Acidic residues" evidence="11">
    <location>
        <begin position="411"/>
        <end position="463"/>
    </location>
</feature>
<dbReference type="PANTHER" id="PTHR10799">
    <property type="entry name" value="SNF2/RAD54 HELICASE FAMILY"/>
    <property type="match status" value="1"/>
</dbReference>
<accession>A0A1B7TDI2</accession>
<evidence type="ECO:0000256" key="5">
    <source>
        <dbReference type="ARBA" id="ARBA00022801"/>
    </source>
</evidence>
<dbReference type="PROSITE" id="PS51194">
    <property type="entry name" value="HELICASE_CTER"/>
    <property type="match status" value="1"/>
</dbReference>
<evidence type="ECO:0000256" key="8">
    <source>
        <dbReference type="ARBA" id="ARBA00022853"/>
    </source>
</evidence>
<evidence type="ECO:0000313" key="14">
    <source>
        <dbReference type="EMBL" id="OBA26725.1"/>
    </source>
</evidence>
<dbReference type="FunFam" id="3.40.50.10810:FF:000014">
    <property type="entry name" value="SWI/SNF-related matrix-associated actin-dependent regulator of chromatin subfamily A containing DEAD/H box 1"/>
    <property type="match status" value="1"/>
</dbReference>
<dbReference type="Gene3D" id="3.40.50.300">
    <property type="entry name" value="P-loop containing nucleotide triphosphate hydrolases"/>
    <property type="match status" value="1"/>
</dbReference>
<feature type="compositionally biased region" description="Basic and acidic residues" evidence="11">
    <location>
        <begin position="349"/>
        <end position="362"/>
    </location>
</feature>
<dbReference type="Pfam" id="PF00176">
    <property type="entry name" value="SNF2-rel_dom"/>
    <property type="match status" value="1"/>
</dbReference>
<feature type="region of interest" description="Disordered" evidence="11">
    <location>
        <begin position="1"/>
        <end position="39"/>
    </location>
</feature>
<dbReference type="Pfam" id="PF00271">
    <property type="entry name" value="Helicase_C"/>
    <property type="match status" value="1"/>
</dbReference>
<dbReference type="InterPro" id="IPR049730">
    <property type="entry name" value="SNF2/RAD54-like_C"/>
</dbReference>
<dbReference type="AlphaFoldDB" id="A0A1B7TDI2"/>
<dbReference type="Gene3D" id="3.40.50.10810">
    <property type="entry name" value="Tandem AAA-ATPase domain"/>
    <property type="match status" value="1"/>
</dbReference>
<feature type="compositionally biased region" description="Basic and acidic residues" evidence="11">
    <location>
        <begin position="374"/>
        <end position="392"/>
    </location>
</feature>
<keyword evidence="5" id="KW-0378">Hydrolase</keyword>
<protein>
    <recommendedName>
        <fullName evidence="3">DNA helicase</fullName>
        <ecNumber evidence="3">3.6.4.12</ecNumber>
    </recommendedName>
</protein>
<dbReference type="InterPro" id="IPR014001">
    <property type="entry name" value="Helicase_ATP-bd"/>
</dbReference>
<feature type="compositionally biased region" description="Acidic residues" evidence="11">
    <location>
        <begin position="205"/>
        <end position="229"/>
    </location>
</feature>
<evidence type="ECO:0000256" key="9">
    <source>
        <dbReference type="ARBA" id="ARBA00023125"/>
    </source>
</evidence>
<keyword evidence="10" id="KW-0539">Nucleus</keyword>
<evidence type="ECO:0000256" key="3">
    <source>
        <dbReference type="ARBA" id="ARBA00012551"/>
    </source>
</evidence>
<dbReference type="GO" id="GO:0003677">
    <property type="term" value="F:DNA binding"/>
    <property type="evidence" value="ECO:0007669"/>
    <property type="project" value="UniProtKB-KW"/>
</dbReference>
<dbReference type="EMBL" id="LXPE01000013">
    <property type="protein sequence ID" value="OBA26725.1"/>
    <property type="molecule type" value="Genomic_DNA"/>
</dbReference>
<proteinExistence type="inferred from homology"/>
<dbReference type="PROSITE" id="PS51192">
    <property type="entry name" value="HELICASE_ATP_BIND_1"/>
    <property type="match status" value="1"/>
</dbReference>
<dbReference type="OrthoDB" id="5857104at2759"/>
<dbReference type="GO" id="GO:0003678">
    <property type="term" value="F:DNA helicase activity"/>
    <property type="evidence" value="ECO:0007669"/>
    <property type="project" value="UniProtKB-EC"/>
</dbReference>
<dbReference type="GO" id="GO:0005634">
    <property type="term" value="C:nucleus"/>
    <property type="evidence" value="ECO:0007669"/>
    <property type="project" value="UniProtKB-SubCell"/>
</dbReference>
<feature type="region of interest" description="Disordered" evidence="11">
    <location>
        <begin position="191"/>
        <end position="229"/>
    </location>
</feature>
<feature type="domain" description="Helicase ATP-binding" evidence="12">
    <location>
        <begin position="533"/>
        <end position="700"/>
    </location>
</feature>
<reference evidence="15" key="1">
    <citation type="journal article" date="2016" name="Proc. Natl. Acad. Sci. U.S.A.">
        <title>Comparative genomics of biotechnologically important yeasts.</title>
        <authorList>
            <person name="Riley R."/>
            <person name="Haridas S."/>
            <person name="Wolfe K.H."/>
            <person name="Lopes M.R."/>
            <person name="Hittinger C.T."/>
            <person name="Goeker M."/>
            <person name="Salamov A.A."/>
            <person name="Wisecaver J.H."/>
            <person name="Long T.M."/>
            <person name="Calvey C.H."/>
            <person name="Aerts A.L."/>
            <person name="Barry K.W."/>
            <person name="Choi C."/>
            <person name="Clum A."/>
            <person name="Coughlan A.Y."/>
            <person name="Deshpande S."/>
            <person name="Douglass A.P."/>
            <person name="Hanson S.J."/>
            <person name="Klenk H.-P."/>
            <person name="LaButti K.M."/>
            <person name="Lapidus A."/>
            <person name="Lindquist E.A."/>
            <person name="Lipzen A.M."/>
            <person name="Meier-Kolthoff J.P."/>
            <person name="Ohm R.A."/>
            <person name="Otillar R.P."/>
            <person name="Pangilinan J.L."/>
            <person name="Peng Y."/>
            <person name="Rokas A."/>
            <person name="Rosa C.A."/>
            <person name="Scheuner C."/>
            <person name="Sibirny A.A."/>
            <person name="Slot J.C."/>
            <person name="Stielow J.B."/>
            <person name="Sun H."/>
            <person name="Kurtzman C.P."/>
            <person name="Blackwell M."/>
            <person name="Grigoriev I.V."/>
            <person name="Jeffries T.W."/>
        </authorList>
    </citation>
    <scope>NUCLEOTIDE SEQUENCE [LARGE SCALE GENOMIC DNA]</scope>
    <source>
        <strain evidence="15">NRRL Y-1626</strain>
    </source>
</reference>
<evidence type="ECO:0000313" key="15">
    <source>
        <dbReference type="Proteomes" id="UP000092321"/>
    </source>
</evidence>
<evidence type="ECO:0000256" key="6">
    <source>
        <dbReference type="ARBA" id="ARBA00022806"/>
    </source>
</evidence>
<dbReference type="CDD" id="cd18793">
    <property type="entry name" value="SF2_C_SNF"/>
    <property type="match status" value="1"/>
</dbReference>
<feature type="domain" description="Helicase C-terminal" evidence="13">
    <location>
        <begin position="886"/>
        <end position="1054"/>
    </location>
</feature>
<comment type="similarity">
    <text evidence="2">Belongs to the SNF2/RAD54 helicase family.</text>
</comment>
<organism evidence="14 15">
    <name type="scientific">Hanseniaspora valbyensis NRRL Y-1626</name>
    <dbReference type="NCBI Taxonomy" id="766949"/>
    <lineage>
        <taxon>Eukaryota</taxon>
        <taxon>Fungi</taxon>
        <taxon>Dikarya</taxon>
        <taxon>Ascomycota</taxon>
        <taxon>Saccharomycotina</taxon>
        <taxon>Saccharomycetes</taxon>
        <taxon>Saccharomycodales</taxon>
        <taxon>Saccharomycodaceae</taxon>
        <taxon>Hanseniaspora</taxon>
    </lineage>
</organism>
<evidence type="ECO:0000256" key="4">
    <source>
        <dbReference type="ARBA" id="ARBA00022741"/>
    </source>
</evidence>
<keyword evidence="6" id="KW-0347">Helicase</keyword>
<dbReference type="SUPFAM" id="SSF52540">
    <property type="entry name" value="P-loop containing nucleoside triphosphate hydrolases"/>
    <property type="match status" value="2"/>
</dbReference>
<evidence type="ECO:0000259" key="12">
    <source>
        <dbReference type="PROSITE" id="PS51192"/>
    </source>
</evidence>
<dbReference type="InterPro" id="IPR000330">
    <property type="entry name" value="SNF2_N"/>
</dbReference>
<evidence type="ECO:0000259" key="13">
    <source>
        <dbReference type="PROSITE" id="PS51194"/>
    </source>
</evidence>
<keyword evidence="9" id="KW-0238">DNA-binding</keyword>
<evidence type="ECO:0000256" key="1">
    <source>
        <dbReference type="ARBA" id="ARBA00004123"/>
    </source>
</evidence>
<dbReference type="Proteomes" id="UP000092321">
    <property type="component" value="Unassembled WGS sequence"/>
</dbReference>
<dbReference type="InterPro" id="IPR027417">
    <property type="entry name" value="P-loop_NTPase"/>
</dbReference>
<dbReference type="GO" id="GO:0005524">
    <property type="term" value="F:ATP binding"/>
    <property type="evidence" value="ECO:0007669"/>
    <property type="project" value="UniProtKB-KW"/>
</dbReference>
<keyword evidence="4" id="KW-0547">Nucleotide-binding</keyword>
<dbReference type="InterPro" id="IPR038718">
    <property type="entry name" value="SNF2-like_sf"/>
</dbReference>
<name>A0A1B7TDI2_9ASCO</name>
<evidence type="ECO:0000256" key="10">
    <source>
        <dbReference type="ARBA" id="ARBA00023242"/>
    </source>
</evidence>
<dbReference type="GO" id="GO:0140658">
    <property type="term" value="F:ATP-dependent chromatin remodeler activity"/>
    <property type="evidence" value="ECO:0007669"/>
    <property type="project" value="UniProtKB-ARBA"/>
</dbReference>
<feature type="compositionally biased region" description="Polar residues" evidence="11">
    <location>
        <begin position="11"/>
        <end position="38"/>
    </location>
</feature>
<evidence type="ECO:0000256" key="7">
    <source>
        <dbReference type="ARBA" id="ARBA00022840"/>
    </source>
</evidence>
<gene>
    <name evidence="14" type="ORF">HANVADRAFT_52773</name>
</gene>